<evidence type="ECO:0000256" key="1">
    <source>
        <dbReference type="SAM" id="Phobius"/>
    </source>
</evidence>
<keyword evidence="1" id="KW-1133">Transmembrane helix</keyword>
<protein>
    <submittedName>
        <fullName evidence="2">Uncharacterized protein</fullName>
    </submittedName>
</protein>
<reference evidence="2 3" key="1">
    <citation type="submission" date="2014-10" db="EMBL/GenBank/DDBJ databases">
        <title>Complete genome sequence of Parvimonas micra KCOM 1535 (= ChDC B708).</title>
        <authorList>
            <person name="Kook J.-K."/>
            <person name="Park S.-N."/>
            <person name="Lim Y.K."/>
            <person name="Roh H."/>
        </authorList>
    </citation>
    <scope>NUCLEOTIDE SEQUENCE [LARGE SCALE GENOMIC DNA]</scope>
    <source>
        <strain evidence="3">KCOM 1535 / ChDC B708</strain>
    </source>
</reference>
<feature type="transmembrane region" description="Helical" evidence="1">
    <location>
        <begin position="43"/>
        <end position="63"/>
    </location>
</feature>
<evidence type="ECO:0000313" key="3">
    <source>
        <dbReference type="Proteomes" id="UP000031386"/>
    </source>
</evidence>
<feature type="transmembrane region" description="Helical" evidence="1">
    <location>
        <begin position="12"/>
        <end position="31"/>
    </location>
</feature>
<gene>
    <name evidence="2" type="ORF">NW74_06145</name>
</gene>
<dbReference type="KEGG" id="pmic:NW74_06145"/>
<sequence>MMILKEKIYSIFSFLIFLLYLLFLELSAGGYPSDEPYMHSLTIFKNIPLSISLIFIFIFVLLLVTKNTKYLLTINVGIILFFILRIYNFYRFYRRLFDDGITMILFFLAFVSIITIFISISRILKKSN</sequence>
<name>A0A0B4S2A7_9FIRM</name>
<dbReference type="EMBL" id="CP009761">
    <property type="protein sequence ID" value="AIZ36947.1"/>
    <property type="molecule type" value="Genomic_DNA"/>
</dbReference>
<proteinExistence type="predicted"/>
<dbReference type="AlphaFoldDB" id="A0A0B4S2A7"/>
<accession>A0A0B4S2A7</accession>
<keyword evidence="3" id="KW-1185">Reference proteome</keyword>
<dbReference type="Proteomes" id="UP000031386">
    <property type="component" value="Chromosome"/>
</dbReference>
<feature type="transmembrane region" description="Helical" evidence="1">
    <location>
        <begin position="70"/>
        <end position="90"/>
    </location>
</feature>
<dbReference type="RefSeq" id="WP_041954479.1">
    <property type="nucleotide sequence ID" value="NZ_CP009761.1"/>
</dbReference>
<feature type="transmembrane region" description="Helical" evidence="1">
    <location>
        <begin position="102"/>
        <end position="124"/>
    </location>
</feature>
<evidence type="ECO:0000313" key="2">
    <source>
        <dbReference type="EMBL" id="AIZ36947.1"/>
    </source>
</evidence>
<organism evidence="2 3">
    <name type="scientific">Parvimonas micra</name>
    <dbReference type="NCBI Taxonomy" id="33033"/>
    <lineage>
        <taxon>Bacteria</taxon>
        <taxon>Bacillati</taxon>
        <taxon>Bacillota</taxon>
        <taxon>Tissierellia</taxon>
        <taxon>Tissierellales</taxon>
        <taxon>Peptoniphilaceae</taxon>
        <taxon>Parvimonas</taxon>
    </lineage>
</organism>
<dbReference type="STRING" id="33033.NW74_06145"/>
<keyword evidence="1" id="KW-0812">Transmembrane</keyword>
<keyword evidence="1" id="KW-0472">Membrane</keyword>